<dbReference type="STRING" id="1121324.CLIT_10c00920"/>
<keyword evidence="1" id="KW-0472">Membrane</keyword>
<dbReference type="eggNOG" id="ENOG50340Y1">
    <property type="taxonomic scope" value="Bacteria"/>
</dbReference>
<sequence>MEKEKRNAILRIAAVVAVFAVMVFLAFYSKHIALKIVFGALAVVIGAFIVRIIISLKRKKFYIQGQCIAVQAPKGKFKKYSVFVKMGKATKKLYSAGEVKMKKGKFYGIYYEEKSNDIVKYEEIKPSMNITRKK</sequence>
<name>A0A069RAU3_PEPLI</name>
<keyword evidence="4" id="KW-1185">Reference proteome</keyword>
<organism evidence="2 4">
    <name type="scientific">Peptoclostridium litorale DSM 5388</name>
    <dbReference type="NCBI Taxonomy" id="1121324"/>
    <lineage>
        <taxon>Bacteria</taxon>
        <taxon>Bacillati</taxon>
        <taxon>Bacillota</taxon>
        <taxon>Clostridia</taxon>
        <taxon>Peptostreptococcales</taxon>
        <taxon>Peptoclostridiaceae</taxon>
        <taxon>Peptoclostridium</taxon>
    </lineage>
</organism>
<proteinExistence type="predicted"/>
<accession>A0A069RAU3</accession>
<dbReference type="EMBL" id="JJMM01000026">
    <property type="protein sequence ID" value="KDR93938.1"/>
    <property type="molecule type" value="Genomic_DNA"/>
</dbReference>
<gene>
    <name evidence="3" type="ORF">CLIT_10c00920</name>
    <name evidence="2" type="ORF">CLIT_23c02100</name>
</gene>
<dbReference type="OrthoDB" id="1752898at2"/>
<evidence type="ECO:0000256" key="1">
    <source>
        <dbReference type="SAM" id="Phobius"/>
    </source>
</evidence>
<evidence type="ECO:0000313" key="2">
    <source>
        <dbReference type="EMBL" id="KDR93938.1"/>
    </source>
</evidence>
<comment type="caution">
    <text evidence="2">The sequence shown here is derived from an EMBL/GenBank/DDBJ whole genome shotgun (WGS) entry which is preliminary data.</text>
</comment>
<reference evidence="2 4" key="1">
    <citation type="submission" date="2014-03" db="EMBL/GenBank/DDBJ databases">
        <title>Genome sequence of Clostridium litorale W6, DSM 5388.</title>
        <authorList>
            <person name="Poehlein A."/>
            <person name="Jagirdar A."/>
            <person name="Khonsari B."/>
            <person name="Chibani C.M."/>
            <person name="Gutierrez Gutierrez D.A."/>
            <person name="Davydova E."/>
            <person name="Alghaithi H.S."/>
            <person name="Nair K.P."/>
            <person name="Dhamotharan K."/>
            <person name="Chandran L."/>
            <person name="G W."/>
            <person name="Daniel R."/>
        </authorList>
    </citation>
    <scope>NUCLEOTIDE SEQUENCE [LARGE SCALE GENOMIC DNA]</scope>
    <source>
        <strain evidence="2 4">W6</strain>
    </source>
</reference>
<feature type="transmembrane region" description="Helical" evidence="1">
    <location>
        <begin position="34"/>
        <end position="54"/>
    </location>
</feature>
<dbReference type="EMBL" id="JJMM01000010">
    <property type="protein sequence ID" value="KDR95365.1"/>
    <property type="molecule type" value="Genomic_DNA"/>
</dbReference>
<keyword evidence="1" id="KW-1133">Transmembrane helix</keyword>
<evidence type="ECO:0000313" key="3">
    <source>
        <dbReference type="EMBL" id="KDR95365.1"/>
    </source>
</evidence>
<dbReference type="AlphaFoldDB" id="A0A069RAU3"/>
<feature type="transmembrane region" description="Helical" evidence="1">
    <location>
        <begin position="9"/>
        <end position="28"/>
    </location>
</feature>
<dbReference type="RefSeq" id="WP_038263548.1">
    <property type="nucleotide sequence ID" value="NZ_FSRH01000004.1"/>
</dbReference>
<keyword evidence="1" id="KW-0812">Transmembrane</keyword>
<protein>
    <submittedName>
        <fullName evidence="2">Uncharacterized protein</fullName>
    </submittedName>
</protein>
<dbReference type="Proteomes" id="UP000027946">
    <property type="component" value="Unassembled WGS sequence"/>
</dbReference>
<evidence type="ECO:0000313" key="4">
    <source>
        <dbReference type="Proteomes" id="UP000027946"/>
    </source>
</evidence>